<protein>
    <submittedName>
        <fullName evidence="3">Transposase</fullName>
    </submittedName>
</protein>
<keyword evidence="2" id="KW-1185">Reference proteome</keyword>
<name>A0A183EHK4_9BILA</name>
<organism evidence="3">
    <name type="scientific">Gongylonema pulchrum</name>
    <dbReference type="NCBI Taxonomy" id="637853"/>
    <lineage>
        <taxon>Eukaryota</taxon>
        <taxon>Metazoa</taxon>
        <taxon>Ecdysozoa</taxon>
        <taxon>Nematoda</taxon>
        <taxon>Chromadorea</taxon>
        <taxon>Rhabditida</taxon>
        <taxon>Spirurina</taxon>
        <taxon>Spiruromorpha</taxon>
        <taxon>Spiruroidea</taxon>
        <taxon>Gongylonematidae</taxon>
        <taxon>Gongylonema</taxon>
    </lineage>
</organism>
<proteinExistence type="predicted"/>
<accession>A0A183EHK4</accession>
<evidence type="ECO:0000313" key="3">
    <source>
        <dbReference type="WBParaSite" id="GPUH_0002047001-mRNA-1"/>
    </source>
</evidence>
<evidence type="ECO:0000313" key="1">
    <source>
        <dbReference type="EMBL" id="VDN36059.1"/>
    </source>
</evidence>
<gene>
    <name evidence="1" type="ORF">GPUH_LOCUS20445</name>
</gene>
<dbReference type="WBParaSite" id="GPUH_0002047001-mRNA-1">
    <property type="protein sequence ID" value="GPUH_0002047001-mRNA-1"/>
    <property type="gene ID" value="GPUH_0002047001"/>
</dbReference>
<dbReference type="AlphaFoldDB" id="A0A183EHK4"/>
<dbReference type="EMBL" id="UYRT01090445">
    <property type="protein sequence ID" value="VDN36059.1"/>
    <property type="molecule type" value="Genomic_DNA"/>
</dbReference>
<dbReference type="Proteomes" id="UP000271098">
    <property type="component" value="Unassembled WGS sequence"/>
</dbReference>
<reference evidence="3" key="1">
    <citation type="submission" date="2016-06" db="UniProtKB">
        <authorList>
            <consortium name="WormBaseParasite"/>
        </authorList>
    </citation>
    <scope>IDENTIFICATION</scope>
</reference>
<sequence>MWVDGLCPEHGRDALVPRWHSAGNGYEEWWSTCGSAAQVQLLQTENVSPGCRAFLSGNIRPTKKARLDVLPGSGIAGGQCGLSKVLPCDINGTSRRMHRLRTKGELVRNAGLLPYIHFGRLIADHERIRRWQLRTHITEN</sequence>
<evidence type="ECO:0000313" key="2">
    <source>
        <dbReference type="Proteomes" id="UP000271098"/>
    </source>
</evidence>
<reference evidence="1 2" key="2">
    <citation type="submission" date="2018-11" db="EMBL/GenBank/DDBJ databases">
        <authorList>
            <consortium name="Pathogen Informatics"/>
        </authorList>
    </citation>
    <scope>NUCLEOTIDE SEQUENCE [LARGE SCALE GENOMIC DNA]</scope>
</reference>